<protein>
    <submittedName>
        <fullName evidence="1">Uncharacterized protein</fullName>
    </submittedName>
</protein>
<keyword evidence="2" id="KW-1185">Reference proteome</keyword>
<name>A0A6H9SR38_9BURK</name>
<gene>
    <name evidence="1" type="ORF">F7R21_33175</name>
</gene>
<dbReference type="Proteomes" id="UP000430232">
    <property type="component" value="Unassembled WGS sequence"/>
</dbReference>
<reference evidence="1 2" key="1">
    <citation type="submission" date="2019-09" db="EMBL/GenBank/DDBJ databases">
        <title>Draft genome sequences of 48 bacterial type strains from the CCUG.</title>
        <authorList>
            <person name="Tunovic T."/>
            <person name="Pineiro-Iglesias B."/>
            <person name="Unosson C."/>
            <person name="Inganas E."/>
            <person name="Ohlen M."/>
            <person name="Cardew S."/>
            <person name="Jensie-Markopoulos S."/>
            <person name="Salva-Serra F."/>
            <person name="Jaen-Luchoro D."/>
            <person name="Karlsson R."/>
            <person name="Svensson-Stadler L."/>
            <person name="Chun J."/>
            <person name="Moore E."/>
        </authorList>
    </citation>
    <scope>NUCLEOTIDE SEQUENCE [LARGE SCALE GENOMIC DNA]</scope>
    <source>
        <strain evidence="1 2">CCUG 54555</strain>
    </source>
</reference>
<sequence length="85" mass="9687">MHITAFRMGKSPAAAFRNGDARAKRGSRMPIGMRNIFRVHPDVRDQTAGTRVAAAFSNKRRCAEPWRERLQSAFTFLRHSARSSR</sequence>
<organism evidence="1 2">
    <name type="scientific">Burkholderia latens</name>
    <dbReference type="NCBI Taxonomy" id="488446"/>
    <lineage>
        <taxon>Bacteria</taxon>
        <taxon>Pseudomonadati</taxon>
        <taxon>Pseudomonadota</taxon>
        <taxon>Betaproteobacteria</taxon>
        <taxon>Burkholderiales</taxon>
        <taxon>Burkholderiaceae</taxon>
        <taxon>Burkholderia</taxon>
        <taxon>Burkholderia cepacia complex</taxon>
    </lineage>
</organism>
<dbReference type="AlphaFoldDB" id="A0A6H9SR38"/>
<comment type="caution">
    <text evidence="1">The sequence shown here is derived from an EMBL/GenBank/DDBJ whole genome shotgun (WGS) entry which is preliminary data.</text>
</comment>
<dbReference type="EMBL" id="VZOJ01000201">
    <property type="protein sequence ID" value="KAB0630933.1"/>
    <property type="molecule type" value="Genomic_DNA"/>
</dbReference>
<dbReference type="OrthoDB" id="276580at2"/>
<evidence type="ECO:0000313" key="2">
    <source>
        <dbReference type="Proteomes" id="UP000430232"/>
    </source>
</evidence>
<accession>A0A6H9SR38</accession>
<evidence type="ECO:0000313" key="1">
    <source>
        <dbReference type="EMBL" id="KAB0630933.1"/>
    </source>
</evidence>
<proteinExistence type="predicted"/>
<dbReference type="GeneID" id="99788021"/>
<dbReference type="RefSeq" id="WP_151068702.1">
    <property type="nucleotide sequence ID" value="NZ_CABVPL010000003.1"/>
</dbReference>